<dbReference type="SUPFAM" id="SSF52540">
    <property type="entry name" value="P-loop containing nucleoside triphosphate hydrolases"/>
    <property type="match status" value="1"/>
</dbReference>
<accession>A0A5B0WXL2</accession>
<organism evidence="2 3">
    <name type="scientific">Pseudohalioglobus sediminis</name>
    <dbReference type="NCBI Taxonomy" id="2606449"/>
    <lineage>
        <taxon>Bacteria</taxon>
        <taxon>Pseudomonadati</taxon>
        <taxon>Pseudomonadota</taxon>
        <taxon>Gammaproteobacteria</taxon>
        <taxon>Cellvibrionales</taxon>
        <taxon>Halieaceae</taxon>
        <taxon>Pseudohalioglobus</taxon>
    </lineage>
</organism>
<dbReference type="PANTHER" id="PTHR40072:SF1">
    <property type="entry name" value="MOLYBDOPTERIN-GUANINE DINUCLEOTIDE BIOSYNTHESIS ADAPTER PROTEIN"/>
    <property type="match status" value="1"/>
</dbReference>
<dbReference type="GO" id="GO:0005525">
    <property type="term" value="F:GTP binding"/>
    <property type="evidence" value="ECO:0007669"/>
    <property type="project" value="InterPro"/>
</dbReference>
<protein>
    <submittedName>
        <fullName evidence="2">Molybdopterin-guanine dinucleotide biosynthesis protein B</fullName>
    </submittedName>
</protein>
<dbReference type="GO" id="GO:0006777">
    <property type="term" value="P:Mo-molybdopterin cofactor biosynthetic process"/>
    <property type="evidence" value="ECO:0007669"/>
    <property type="project" value="InterPro"/>
</dbReference>
<dbReference type="Gene3D" id="3.40.50.300">
    <property type="entry name" value="P-loop containing nucleotide triphosphate hydrolases"/>
    <property type="match status" value="1"/>
</dbReference>
<dbReference type="NCBIfam" id="TIGR00176">
    <property type="entry name" value="mobB"/>
    <property type="match status" value="1"/>
</dbReference>
<proteinExistence type="predicted"/>
<dbReference type="InterPro" id="IPR004435">
    <property type="entry name" value="MobB_dom"/>
</dbReference>
<evidence type="ECO:0000313" key="3">
    <source>
        <dbReference type="Proteomes" id="UP000323708"/>
    </source>
</evidence>
<comment type="caution">
    <text evidence="2">The sequence shown here is derived from an EMBL/GenBank/DDBJ whole genome shotgun (WGS) entry which is preliminary data.</text>
</comment>
<dbReference type="Proteomes" id="UP000323708">
    <property type="component" value="Unassembled WGS sequence"/>
</dbReference>
<dbReference type="RefSeq" id="WP_149611225.1">
    <property type="nucleotide sequence ID" value="NZ_VTUX01000004.1"/>
</dbReference>
<reference evidence="2 3" key="1">
    <citation type="submission" date="2019-09" db="EMBL/GenBank/DDBJ databases">
        <authorList>
            <person name="Chen X.-Y."/>
        </authorList>
    </citation>
    <scope>NUCLEOTIDE SEQUENCE [LARGE SCALE GENOMIC DNA]</scope>
    <source>
        <strain evidence="2 3">NY5</strain>
    </source>
</reference>
<dbReference type="InterPro" id="IPR052539">
    <property type="entry name" value="MGD_biosynthesis_adapter"/>
</dbReference>
<name>A0A5B0WXL2_9GAMM</name>
<dbReference type="CDD" id="cd03116">
    <property type="entry name" value="MobB"/>
    <property type="match status" value="1"/>
</dbReference>
<gene>
    <name evidence="2" type="primary">mobB</name>
    <name evidence="2" type="ORF">F0M18_09650</name>
</gene>
<dbReference type="Pfam" id="PF03205">
    <property type="entry name" value="MobB"/>
    <property type="match status" value="1"/>
</dbReference>
<evidence type="ECO:0000313" key="2">
    <source>
        <dbReference type="EMBL" id="KAA1191790.1"/>
    </source>
</evidence>
<feature type="domain" description="Molybdopterin-guanine dinucleotide biosynthesis protein B (MobB)" evidence="1">
    <location>
        <begin position="3"/>
        <end position="135"/>
    </location>
</feature>
<dbReference type="EMBL" id="VTUX01000004">
    <property type="protein sequence ID" value="KAA1191790.1"/>
    <property type="molecule type" value="Genomic_DNA"/>
</dbReference>
<dbReference type="AlphaFoldDB" id="A0A5B0WXL2"/>
<sequence length="172" mass="18808">MKVFGITGWKNSGKTTLVASLVEHLNGRGLRVSTIKHAHCDFDIDKRGSDSYLHRAAGAQQVLLASNRRWALMSELRDDAEPELPDLLAQMQAVDLVIVEGFKMGDQPKIQVVRPQNNTEVLPMDAQPIVAIASDETVDPATYNCTGPLLPLNDVPAIADFILAYCDIEVGQ</sequence>
<dbReference type="PANTHER" id="PTHR40072">
    <property type="entry name" value="MOLYBDOPTERIN-GUANINE DINUCLEOTIDE BIOSYNTHESIS ADAPTER PROTEIN-RELATED"/>
    <property type="match status" value="1"/>
</dbReference>
<evidence type="ECO:0000259" key="1">
    <source>
        <dbReference type="Pfam" id="PF03205"/>
    </source>
</evidence>
<dbReference type="InterPro" id="IPR027417">
    <property type="entry name" value="P-loop_NTPase"/>
</dbReference>
<keyword evidence="3" id="KW-1185">Reference proteome</keyword>